<sequence>MLAKLYASKTDTELKTLLHIYTAILIVLIVLPLLFIAIGYFLHGK</sequence>
<dbReference type="Proteomes" id="UP000641454">
    <property type="component" value="Unassembled WGS sequence"/>
</dbReference>
<evidence type="ECO:0000256" key="1">
    <source>
        <dbReference type="SAM" id="Phobius"/>
    </source>
</evidence>
<comment type="caution">
    <text evidence="2">The sequence shown here is derived from an EMBL/GenBank/DDBJ whole genome shotgun (WGS) entry which is preliminary data.</text>
</comment>
<proteinExistence type="predicted"/>
<keyword evidence="1" id="KW-0812">Transmembrane</keyword>
<gene>
    <name evidence="2" type="ORF">H8R25_06175</name>
</gene>
<accession>A0A923MYK8</accession>
<name>A0A923MYK8_9FLAO</name>
<organism evidence="2 3">
    <name type="scientific">Flavobacterium muglaense</name>
    <dbReference type="NCBI Taxonomy" id="2764716"/>
    <lineage>
        <taxon>Bacteria</taxon>
        <taxon>Pseudomonadati</taxon>
        <taxon>Bacteroidota</taxon>
        <taxon>Flavobacteriia</taxon>
        <taxon>Flavobacteriales</taxon>
        <taxon>Flavobacteriaceae</taxon>
        <taxon>Flavobacterium</taxon>
    </lineage>
</organism>
<reference evidence="2 3" key="1">
    <citation type="submission" date="2020-08" db="EMBL/GenBank/DDBJ databases">
        <title>Description of novel Flavobacterium F-392 isolate.</title>
        <authorList>
            <person name="Saticioglu I.B."/>
            <person name="Duman M."/>
            <person name="Altun S."/>
        </authorList>
    </citation>
    <scope>NUCLEOTIDE SEQUENCE [LARGE SCALE GENOMIC DNA]</scope>
    <source>
        <strain evidence="2 3">F-392</strain>
    </source>
</reference>
<keyword evidence="3" id="KW-1185">Reference proteome</keyword>
<protein>
    <submittedName>
        <fullName evidence="2">Uncharacterized protein</fullName>
    </submittedName>
</protein>
<dbReference type="AlphaFoldDB" id="A0A923MYK8"/>
<feature type="transmembrane region" description="Helical" evidence="1">
    <location>
        <begin position="20"/>
        <end position="42"/>
    </location>
</feature>
<keyword evidence="1" id="KW-1133">Transmembrane helix</keyword>
<dbReference type="RefSeq" id="WP_187017688.1">
    <property type="nucleotide sequence ID" value="NZ_JACRUK010000009.1"/>
</dbReference>
<keyword evidence="1" id="KW-0472">Membrane</keyword>
<dbReference type="EMBL" id="JACRUL010000009">
    <property type="protein sequence ID" value="MBC5844021.1"/>
    <property type="molecule type" value="Genomic_DNA"/>
</dbReference>
<evidence type="ECO:0000313" key="2">
    <source>
        <dbReference type="EMBL" id="MBC5844021.1"/>
    </source>
</evidence>
<evidence type="ECO:0000313" key="3">
    <source>
        <dbReference type="Proteomes" id="UP000641454"/>
    </source>
</evidence>